<keyword evidence="5" id="KW-0812">Transmembrane</keyword>
<dbReference type="GO" id="GO:0051082">
    <property type="term" value="F:unfolded protein binding"/>
    <property type="evidence" value="ECO:0007669"/>
    <property type="project" value="TreeGrafter"/>
</dbReference>
<evidence type="ECO:0000256" key="11">
    <source>
        <dbReference type="SAM" id="SignalP"/>
    </source>
</evidence>
<dbReference type="PANTHER" id="PTHR28090:SF1">
    <property type="entry name" value="PROTEIN ROT1"/>
    <property type="match status" value="1"/>
</dbReference>
<proteinExistence type="inferred from homology"/>
<evidence type="ECO:0000256" key="6">
    <source>
        <dbReference type="ARBA" id="ARBA00022729"/>
    </source>
</evidence>
<evidence type="ECO:0000256" key="7">
    <source>
        <dbReference type="ARBA" id="ARBA00022824"/>
    </source>
</evidence>
<keyword evidence="6 11" id="KW-0732">Signal</keyword>
<evidence type="ECO:0000256" key="9">
    <source>
        <dbReference type="ARBA" id="ARBA00023136"/>
    </source>
</evidence>
<keyword evidence="13" id="KW-1185">Reference proteome</keyword>
<accession>A0AAF0IK58</accession>
<dbReference type="Pfam" id="PF10681">
    <property type="entry name" value="Rot1"/>
    <property type="match status" value="1"/>
</dbReference>
<evidence type="ECO:0000313" key="12">
    <source>
        <dbReference type="EMBL" id="WEW59577.1"/>
    </source>
</evidence>
<dbReference type="PANTHER" id="PTHR28090">
    <property type="entry name" value="PROTEIN ROT1"/>
    <property type="match status" value="1"/>
</dbReference>
<evidence type="ECO:0000256" key="1">
    <source>
        <dbReference type="ARBA" id="ARBA00004115"/>
    </source>
</evidence>
<keyword evidence="7" id="KW-0256">Endoplasmic reticulum</keyword>
<dbReference type="InterPro" id="IPR019623">
    <property type="entry name" value="Rot1"/>
</dbReference>
<keyword evidence="8" id="KW-1133">Transmembrane helix</keyword>
<feature type="chain" id="PRO_5041931096" description="Protein ROT1" evidence="11">
    <location>
        <begin position="20"/>
        <end position="79"/>
    </location>
</feature>
<reference evidence="12" key="1">
    <citation type="submission" date="2023-03" db="EMBL/GenBank/DDBJ databases">
        <title>Emydomyces testavorans Genome Sequence.</title>
        <authorList>
            <person name="Hoyer L."/>
        </authorList>
    </citation>
    <scope>NUCLEOTIDE SEQUENCE</scope>
    <source>
        <strain evidence="12">16-2883</strain>
    </source>
</reference>
<evidence type="ECO:0000256" key="3">
    <source>
        <dbReference type="ARBA" id="ARBA00016195"/>
    </source>
</evidence>
<dbReference type="EMBL" id="CP120629">
    <property type="protein sequence ID" value="WEW59577.1"/>
    <property type="molecule type" value="Genomic_DNA"/>
</dbReference>
<dbReference type="AlphaFoldDB" id="A0AAF0IK58"/>
<name>A0AAF0IK58_9EURO</name>
<organism evidence="12 13">
    <name type="scientific">Emydomyces testavorans</name>
    <dbReference type="NCBI Taxonomy" id="2070801"/>
    <lineage>
        <taxon>Eukaryota</taxon>
        <taxon>Fungi</taxon>
        <taxon>Dikarya</taxon>
        <taxon>Ascomycota</taxon>
        <taxon>Pezizomycotina</taxon>
        <taxon>Eurotiomycetes</taxon>
        <taxon>Eurotiomycetidae</taxon>
        <taxon>Onygenales</taxon>
        <taxon>Nannizziopsiaceae</taxon>
        <taxon>Emydomyces</taxon>
    </lineage>
</organism>
<keyword evidence="9" id="KW-0472">Membrane</keyword>
<evidence type="ECO:0000256" key="8">
    <source>
        <dbReference type="ARBA" id="ARBA00022989"/>
    </source>
</evidence>
<dbReference type="GO" id="GO:0005789">
    <property type="term" value="C:endoplasmic reticulum membrane"/>
    <property type="evidence" value="ECO:0007669"/>
    <property type="project" value="UniProtKB-SubCell"/>
</dbReference>
<evidence type="ECO:0000256" key="4">
    <source>
        <dbReference type="ARBA" id="ARBA00017291"/>
    </source>
</evidence>
<comment type="subcellular location">
    <subcellularLocation>
        <location evidence="1">Endoplasmic reticulum membrane</location>
        <topology evidence="1">Single-pass type I membrane protein</topology>
    </subcellularLocation>
</comment>
<protein>
    <recommendedName>
        <fullName evidence="4">Protein ROT1</fullName>
    </recommendedName>
    <alternativeName>
        <fullName evidence="3">Protein rot1</fullName>
    </alternativeName>
</protein>
<sequence length="79" mass="8995">MLLLAGLSFFLFYFNAVLAAFDPLLVGTWSTKSQKVITGPGFYDPIKDRFQEPDNTGISYSFTTDGYFEEAYYRAISNR</sequence>
<comment type="similarity">
    <text evidence="2">Belongs to the ROT1 family.</text>
</comment>
<dbReference type="Proteomes" id="UP001219355">
    <property type="component" value="Chromosome 3"/>
</dbReference>
<feature type="signal peptide" evidence="11">
    <location>
        <begin position="1"/>
        <end position="19"/>
    </location>
</feature>
<evidence type="ECO:0000256" key="2">
    <source>
        <dbReference type="ARBA" id="ARBA00007149"/>
    </source>
</evidence>
<dbReference type="GO" id="GO:0006458">
    <property type="term" value="P:'de novo' protein folding"/>
    <property type="evidence" value="ECO:0007669"/>
    <property type="project" value="InterPro"/>
</dbReference>
<evidence type="ECO:0000313" key="13">
    <source>
        <dbReference type="Proteomes" id="UP001219355"/>
    </source>
</evidence>
<evidence type="ECO:0000256" key="5">
    <source>
        <dbReference type="ARBA" id="ARBA00022692"/>
    </source>
</evidence>
<evidence type="ECO:0000256" key="10">
    <source>
        <dbReference type="ARBA" id="ARBA00024969"/>
    </source>
</evidence>
<gene>
    <name evidence="12" type="primary">ROT1_2</name>
    <name evidence="12" type="ORF">PRK78_005051</name>
</gene>
<comment type="function">
    <text evidence="10">Required for normal levels of the cell wall 1,6-beta-glucan. Involved in a protein folding machinery chaperoning proteins acting in various physiological processes including cell wall synthesis and lysis of autophagic bodies.</text>
</comment>